<comment type="caution">
    <text evidence="7">The sequence shown here is derived from an EMBL/GenBank/DDBJ whole genome shotgun (WGS) entry which is preliminary data.</text>
</comment>
<dbReference type="Pfam" id="PF00483">
    <property type="entry name" value="NTP_transferase"/>
    <property type="match status" value="1"/>
</dbReference>
<feature type="domain" description="Nucleotidyl transferase" evidence="6">
    <location>
        <begin position="21"/>
        <end position="290"/>
    </location>
</feature>
<comment type="similarity">
    <text evidence="1">Belongs to the UDPGP type 2 family.</text>
</comment>
<sequence>MIPGALCAGSLCYNGGIMITKAIIPVAGWGTRRLPITKIIEKSMLPVGNRPLVDYSVQDLIKAGVKDIYMVISNVEPCQVQEFYKDNLALNQYLIERGKEDRLKLAKTLPDDVTIHYTVQDPAAKYGTAVPIAMVVEEYNIDEPVLVFMGDDFVWNPGGENAAEALIKAAGENESAILGVEIPLEKVEKYGVLAAEDGKLTGVVEKPKPEEAPSNLINVSKYIMAPELLQRIVKYVNENDFGPKDQEYMVTDPIDEYIKDGGVVRVAPATGEYLDGGSVEGWLHANEVVCKERK</sequence>
<evidence type="ECO:0000313" key="7">
    <source>
        <dbReference type="EMBL" id="RYC75121.1"/>
    </source>
</evidence>
<dbReference type="EMBL" id="PRLM01000001">
    <property type="protein sequence ID" value="RYC75121.1"/>
    <property type="molecule type" value="Genomic_DNA"/>
</dbReference>
<evidence type="ECO:0000256" key="3">
    <source>
        <dbReference type="ARBA" id="ARBA00022679"/>
    </source>
</evidence>
<organism evidence="7 8">
    <name type="scientific">Candidatus Nanosyncoccus alces</name>
    <dbReference type="NCBI Taxonomy" id="2171997"/>
    <lineage>
        <taxon>Bacteria</taxon>
        <taxon>Candidatus Saccharimonadota</taxon>
        <taxon>Candidatus Nanosyncoccalia</taxon>
        <taxon>Candidatus Nanosyncoccales</taxon>
        <taxon>Candidatus Nanosyncoccaceae</taxon>
        <taxon>Candidatus Nanosyncoccus</taxon>
    </lineage>
</organism>
<dbReference type="EC" id="2.7.7.9" evidence="2"/>
<keyword evidence="8" id="KW-1185">Reference proteome</keyword>
<dbReference type="SUPFAM" id="SSF53448">
    <property type="entry name" value="Nucleotide-diphospho-sugar transferases"/>
    <property type="match status" value="1"/>
</dbReference>
<protein>
    <recommendedName>
        <fullName evidence="2">UTP--glucose-1-phosphate uridylyltransferase</fullName>
        <ecNumber evidence="2">2.7.7.9</ecNumber>
    </recommendedName>
</protein>
<evidence type="ECO:0000259" key="6">
    <source>
        <dbReference type="Pfam" id="PF00483"/>
    </source>
</evidence>
<dbReference type="PANTHER" id="PTHR43197">
    <property type="entry name" value="UTP--GLUCOSE-1-PHOSPHATE URIDYLYLTRANSFERASE"/>
    <property type="match status" value="1"/>
</dbReference>
<dbReference type="InterPro" id="IPR029044">
    <property type="entry name" value="Nucleotide-diphossugar_trans"/>
</dbReference>
<dbReference type="Gene3D" id="3.90.550.10">
    <property type="entry name" value="Spore Coat Polysaccharide Biosynthesis Protein SpsA, Chain A"/>
    <property type="match status" value="1"/>
</dbReference>
<dbReference type="Proteomes" id="UP001191019">
    <property type="component" value="Unassembled WGS sequence"/>
</dbReference>
<dbReference type="InterPro" id="IPR005835">
    <property type="entry name" value="NTP_transferase_dom"/>
</dbReference>
<evidence type="ECO:0000313" key="8">
    <source>
        <dbReference type="Proteomes" id="UP001191019"/>
    </source>
</evidence>
<gene>
    <name evidence="7" type="primary">gtaB_1</name>
    <name evidence="7" type="ORF">G3RUM_00061</name>
</gene>
<reference evidence="7 8" key="1">
    <citation type="journal article" date="2018" name="bioRxiv">
        <title>Evidence of independent acquisition and adaption of ultra-small bacteria to human hosts across the highly diverse yet reduced genomes of the phylum Saccharibacteria.</title>
        <authorList>
            <person name="McLean J.S."/>
            <person name="Bor B."/>
            <person name="To T.T."/>
            <person name="Liu Q."/>
            <person name="Kearns K.A."/>
            <person name="Solden L.M."/>
            <person name="Wrighton K.C."/>
            <person name="He X."/>
            <person name="Shi W."/>
        </authorList>
    </citation>
    <scope>NUCLEOTIDE SEQUENCE [LARGE SCALE GENOMIC DNA]</scope>
    <source>
        <strain evidence="7 8">TM7_G3_2_Rum_HOT_351B</strain>
    </source>
</reference>
<evidence type="ECO:0000256" key="2">
    <source>
        <dbReference type="ARBA" id="ARBA00012415"/>
    </source>
</evidence>
<name>A0ABY0FMJ8_9BACT</name>
<evidence type="ECO:0000256" key="4">
    <source>
        <dbReference type="ARBA" id="ARBA00022695"/>
    </source>
</evidence>
<evidence type="ECO:0000256" key="1">
    <source>
        <dbReference type="ARBA" id="ARBA00006890"/>
    </source>
</evidence>
<comment type="catalytic activity">
    <reaction evidence="5">
        <text>alpha-D-glucose 1-phosphate + UTP + H(+) = UDP-alpha-D-glucose + diphosphate</text>
        <dbReference type="Rhea" id="RHEA:19889"/>
        <dbReference type="ChEBI" id="CHEBI:15378"/>
        <dbReference type="ChEBI" id="CHEBI:33019"/>
        <dbReference type="ChEBI" id="CHEBI:46398"/>
        <dbReference type="ChEBI" id="CHEBI:58601"/>
        <dbReference type="ChEBI" id="CHEBI:58885"/>
        <dbReference type="EC" id="2.7.7.9"/>
    </reaction>
</comment>
<dbReference type="InterPro" id="IPR005771">
    <property type="entry name" value="GalU_uridylyltTrfase_bac/arc"/>
</dbReference>
<accession>A0ABY0FMJ8</accession>
<keyword evidence="4 7" id="KW-0548">Nucleotidyltransferase</keyword>
<evidence type="ECO:0000256" key="5">
    <source>
        <dbReference type="ARBA" id="ARBA00048128"/>
    </source>
</evidence>
<keyword evidence="3 7" id="KW-0808">Transferase</keyword>
<proteinExistence type="inferred from homology"/>
<dbReference type="GO" id="GO:0003983">
    <property type="term" value="F:UTP:glucose-1-phosphate uridylyltransferase activity"/>
    <property type="evidence" value="ECO:0007669"/>
    <property type="project" value="UniProtKB-EC"/>
</dbReference>
<reference evidence="7 8" key="2">
    <citation type="journal article" date="2020" name="Cell Rep.">
        <title>Acquisition and Adaptation of Ultra-small Parasitic Reduced Genome Bacteria to Mammalian Hosts.</title>
        <authorList>
            <person name="McLean J.S."/>
            <person name="Bor B."/>
            <person name="Kerns K.A."/>
            <person name="Liu Q."/>
            <person name="To T.T."/>
            <person name="Solden L."/>
            <person name="Hendrickson E.L."/>
            <person name="Wrighton K."/>
            <person name="Shi W."/>
            <person name="He X."/>
        </authorList>
    </citation>
    <scope>NUCLEOTIDE SEQUENCE [LARGE SCALE GENOMIC DNA]</scope>
    <source>
        <strain evidence="7 8">TM7_G3_2_Rum_HOT_351B</strain>
    </source>
</reference>
<dbReference type="PANTHER" id="PTHR43197:SF1">
    <property type="entry name" value="UTP--GLUCOSE-1-PHOSPHATE URIDYLYLTRANSFERASE"/>
    <property type="match status" value="1"/>
</dbReference>